<keyword evidence="10" id="KW-1185">Reference proteome</keyword>
<dbReference type="Proteomes" id="UP001208935">
    <property type="component" value="Unassembled WGS sequence"/>
</dbReference>
<keyword evidence="5 7" id="KW-1133">Transmembrane helix</keyword>
<dbReference type="PANTHER" id="PTHR32243:SF18">
    <property type="entry name" value="INNER MEMBRANE ABC TRANSPORTER PERMEASE PROTEIN YCJP"/>
    <property type="match status" value="1"/>
</dbReference>
<evidence type="ECO:0000259" key="8">
    <source>
        <dbReference type="PROSITE" id="PS50928"/>
    </source>
</evidence>
<evidence type="ECO:0000256" key="1">
    <source>
        <dbReference type="ARBA" id="ARBA00004651"/>
    </source>
</evidence>
<keyword evidence="2 7" id="KW-0813">Transport</keyword>
<dbReference type="InterPro" id="IPR050901">
    <property type="entry name" value="BP-dep_ABC_trans_perm"/>
</dbReference>
<comment type="subcellular location">
    <subcellularLocation>
        <location evidence="1 7">Cell membrane</location>
        <topology evidence="1 7">Multi-pass membrane protein</topology>
    </subcellularLocation>
</comment>
<evidence type="ECO:0000313" key="10">
    <source>
        <dbReference type="Proteomes" id="UP001208935"/>
    </source>
</evidence>
<evidence type="ECO:0000256" key="2">
    <source>
        <dbReference type="ARBA" id="ARBA00022448"/>
    </source>
</evidence>
<evidence type="ECO:0000256" key="5">
    <source>
        <dbReference type="ARBA" id="ARBA00022989"/>
    </source>
</evidence>
<dbReference type="Pfam" id="PF00528">
    <property type="entry name" value="BPD_transp_1"/>
    <property type="match status" value="1"/>
</dbReference>
<evidence type="ECO:0000256" key="3">
    <source>
        <dbReference type="ARBA" id="ARBA00022475"/>
    </source>
</evidence>
<feature type="transmembrane region" description="Helical" evidence="7">
    <location>
        <begin position="181"/>
        <end position="206"/>
    </location>
</feature>
<evidence type="ECO:0000256" key="7">
    <source>
        <dbReference type="RuleBase" id="RU363032"/>
    </source>
</evidence>
<evidence type="ECO:0000313" key="9">
    <source>
        <dbReference type="EMBL" id="MCW5323298.1"/>
    </source>
</evidence>
<dbReference type="EMBL" id="QZCW01000004">
    <property type="protein sequence ID" value="MCW5323298.1"/>
    <property type="molecule type" value="Genomic_DNA"/>
</dbReference>
<dbReference type="CDD" id="cd06261">
    <property type="entry name" value="TM_PBP2"/>
    <property type="match status" value="1"/>
</dbReference>
<comment type="caution">
    <text evidence="9">The sequence shown here is derived from an EMBL/GenBank/DDBJ whole genome shotgun (WGS) entry which is preliminary data.</text>
</comment>
<feature type="transmembrane region" description="Helical" evidence="7">
    <location>
        <begin position="140"/>
        <end position="160"/>
    </location>
</feature>
<feature type="transmembrane region" description="Helical" evidence="7">
    <location>
        <begin position="108"/>
        <end position="128"/>
    </location>
</feature>
<sequence>MSRGYSLLRWGVFLSVALLFNLPVISTAVTALKSAAEMGTNPGFWIEQPTLNNLRAVLTVSERLNVYGFLKNSLIAALIGSVLPIVLSLPAAYAMVRRGVGNHVLLPLVVNLRAMPLIIFAIPLYMAYQYLGLLDTPWGLGLILAVVNLPLSLMLVVNAVSEIPLEMDEAAQMDGARMRHMLWQIVVPICRPSLATALVFGFINAWNEFLFGLMLTTRDAVPMTVGASFFFASGGGGVDWGLAAAVILVACLPPMVLGLLMYRQISSSMLAGAVKG</sequence>
<feature type="transmembrane region" description="Helical" evidence="7">
    <location>
        <begin position="12"/>
        <end position="32"/>
    </location>
</feature>
<proteinExistence type="inferred from homology"/>
<evidence type="ECO:0000256" key="6">
    <source>
        <dbReference type="ARBA" id="ARBA00023136"/>
    </source>
</evidence>
<feature type="transmembrane region" description="Helical" evidence="7">
    <location>
        <begin position="74"/>
        <end position="96"/>
    </location>
</feature>
<organism evidence="9 10">
    <name type="scientific">Verminephrobacter aporrectodeae subsp. tuberculatae</name>
    <dbReference type="NCBI Taxonomy" id="1110392"/>
    <lineage>
        <taxon>Bacteria</taxon>
        <taxon>Pseudomonadati</taxon>
        <taxon>Pseudomonadota</taxon>
        <taxon>Betaproteobacteria</taxon>
        <taxon>Burkholderiales</taxon>
        <taxon>Comamonadaceae</taxon>
        <taxon>Verminephrobacter</taxon>
    </lineage>
</organism>
<dbReference type="InterPro" id="IPR035906">
    <property type="entry name" value="MetI-like_sf"/>
</dbReference>
<keyword evidence="3" id="KW-1003">Cell membrane</keyword>
<dbReference type="RefSeq" id="WP_010100158.1">
    <property type="nucleotide sequence ID" value="NZ_QZCV01000002.1"/>
</dbReference>
<protein>
    <submittedName>
        <fullName evidence="9">Carbohydrate ABC transporter permease</fullName>
    </submittedName>
</protein>
<dbReference type="Gene3D" id="1.10.3720.10">
    <property type="entry name" value="MetI-like"/>
    <property type="match status" value="1"/>
</dbReference>
<dbReference type="SUPFAM" id="SSF161098">
    <property type="entry name" value="MetI-like"/>
    <property type="match status" value="1"/>
</dbReference>
<dbReference type="InterPro" id="IPR000515">
    <property type="entry name" value="MetI-like"/>
</dbReference>
<comment type="similarity">
    <text evidence="7">Belongs to the binding-protein-dependent transport system permease family.</text>
</comment>
<accession>A0ABT3KY90</accession>
<reference evidence="10" key="1">
    <citation type="submission" date="2023-07" db="EMBL/GenBank/DDBJ databases">
        <title>Verminephrobacter genomes.</title>
        <authorList>
            <person name="Lund M.B."/>
        </authorList>
    </citation>
    <scope>NUCLEOTIDE SEQUENCE [LARGE SCALE GENOMIC DNA]</scope>
    <source>
        <strain evidence="10">AtM5-05</strain>
    </source>
</reference>
<dbReference type="PROSITE" id="PS50928">
    <property type="entry name" value="ABC_TM1"/>
    <property type="match status" value="1"/>
</dbReference>
<gene>
    <name evidence="9" type="ORF">D5039_19780</name>
</gene>
<feature type="transmembrane region" description="Helical" evidence="7">
    <location>
        <begin position="240"/>
        <end position="262"/>
    </location>
</feature>
<name>A0ABT3KY90_9BURK</name>
<feature type="domain" description="ABC transmembrane type-1" evidence="8">
    <location>
        <begin position="70"/>
        <end position="261"/>
    </location>
</feature>
<evidence type="ECO:0000256" key="4">
    <source>
        <dbReference type="ARBA" id="ARBA00022692"/>
    </source>
</evidence>
<keyword evidence="4 7" id="KW-0812">Transmembrane</keyword>
<dbReference type="PANTHER" id="PTHR32243">
    <property type="entry name" value="MALTOSE TRANSPORT SYSTEM PERMEASE-RELATED"/>
    <property type="match status" value="1"/>
</dbReference>
<keyword evidence="6 7" id="KW-0472">Membrane</keyword>